<reference evidence="3" key="1">
    <citation type="submission" date="2018-11" db="EMBL/GenBank/DDBJ databases">
        <title>Draft genome sequences of proposed Pectobacterium aquaticum sp. nov. isolated in France from fresh water.</title>
        <authorList>
            <person name="Pedron J."/>
            <person name="Barny M.A."/>
        </authorList>
    </citation>
    <scope>NUCLEOTIDE SEQUENCE [LARGE SCALE GENOMIC DNA]</scope>
    <source>
        <strain evidence="3">A35-S23-M15</strain>
    </source>
</reference>
<keyword evidence="2" id="KW-0812">Transmembrane</keyword>
<evidence type="ECO:0000256" key="1">
    <source>
        <dbReference type="SAM" id="MobiDB-lite"/>
    </source>
</evidence>
<keyword evidence="2" id="KW-0472">Membrane</keyword>
<keyword evidence="4" id="KW-1185">Reference proteome</keyword>
<gene>
    <name evidence="3" type="ORF">DMB85_020790</name>
</gene>
<dbReference type="EMBL" id="QHJW02000121">
    <property type="protein sequence ID" value="RRO01424.1"/>
    <property type="molecule type" value="Genomic_DNA"/>
</dbReference>
<keyword evidence="2" id="KW-1133">Transmembrane helix</keyword>
<feature type="region of interest" description="Disordered" evidence="1">
    <location>
        <begin position="103"/>
        <end position="125"/>
    </location>
</feature>
<feature type="compositionally biased region" description="Polar residues" evidence="1">
    <location>
        <begin position="114"/>
        <end position="125"/>
    </location>
</feature>
<sequence length="125" mass="13841">MGKGTKGGSGKSQGSFSWAQAWRDVMYKAISSGQIVPTSIAIVAMIGMWRMPTEQIGPLMHRVLNGLSNHSITGWVMFAMALCAWCWHSATMRKNFSLEAQRIGNEKTRHQQARTDQPLGTSDSR</sequence>
<evidence type="ECO:0000256" key="2">
    <source>
        <dbReference type="SAM" id="Phobius"/>
    </source>
</evidence>
<dbReference type="Proteomes" id="UP000256817">
    <property type="component" value="Unassembled WGS sequence"/>
</dbReference>
<comment type="caution">
    <text evidence="3">The sequence shown here is derived from an EMBL/GenBank/DDBJ whole genome shotgun (WGS) entry which is preliminary data.</text>
</comment>
<proteinExistence type="predicted"/>
<protein>
    <submittedName>
        <fullName evidence="3">Uncharacterized protein</fullName>
    </submittedName>
</protein>
<feature type="transmembrane region" description="Helical" evidence="2">
    <location>
        <begin position="72"/>
        <end position="90"/>
    </location>
</feature>
<evidence type="ECO:0000313" key="3">
    <source>
        <dbReference type="EMBL" id="RRO01424.1"/>
    </source>
</evidence>
<feature type="transmembrane region" description="Helical" evidence="2">
    <location>
        <begin position="35"/>
        <end position="52"/>
    </location>
</feature>
<evidence type="ECO:0000313" key="4">
    <source>
        <dbReference type="Proteomes" id="UP000256817"/>
    </source>
</evidence>
<organism evidence="3 4">
    <name type="scientific">Pectobacterium aquaticum</name>
    <dbReference type="NCBI Taxonomy" id="2204145"/>
    <lineage>
        <taxon>Bacteria</taxon>
        <taxon>Pseudomonadati</taxon>
        <taxon>Pseudomonadota</taxon>
        <taxon>Gammaproteobacteria</taxon>
        <taxon>Enterobacterales</taxon>
        <taxon>Pectobacteriaceae</taxon>
        <taxon>Pectobacterium</taxon>
    </lineage>
</organism>
<name>A0A3R8NGN3_9GAMM</name>
<accession>A0A3R8NGN3</accession>